<dbReference type="Proteomes" id="UP000215931">
    <property type="component" value="Unassembled WGS sequence"/>
</dbReference>
<sequence>MYKIMIECLDVAPGSGPQAAIDIEQEFRIHRTWHERPSCTYANGKLLLIARNNFDADGMALLDEFWDCLAAYLGEHGPMHILGVEQV</sequence>
<organism evidence="1 2">
    <name type="scientific">Mesorhizobium wenxiniae</name>
    <dbReference type="NCBI Taxonomy" id="2014805"/>
    <lineage>
        <taxon>Bacteria</taxon>
        <taxon>Pseudomonadati</taxon>
        <taxon>Pseudomonadota</taxon>
        <taxon>Alphaproteobacteria</taxon>
        <taxon>Hyphomicrobiales</taxon>
        <taxon>Phyllobacteriaceae</taxon>
        <taxon>Mesorhizobium</taxon>
    </lineage>
</organism>
<dbReference type="AlphaFoldDB" id="A0A271KK23"/>
<comment type="caution">
    <text evidence="1">The sequence shown here is derived from an EMBL/GenBank/DDBJ whole genome shotgun (WGS) entry which is preliminary data.</text>
</comment>
<evidence type="ECO:0000313" key="2">
    <source>
        <dbReference type="Proteomes" id="UP000215931"/>
    </source>
</evidence>
<proteinExistence type="predicted"/>
<reference evidence="1 2" key="1">
    <citation type="submission" date="2017-08" db="EMBL/GenBank/DDBJ databases">
        <title>Mesorhizobium wenxinae sp. nov., a novel rhizobial species isolated from root nodules of chickpea (Cicer arietinum L.).</title>
        <authorList>
            <person name="Zhang J."/>
        </authorList>
    </citation>
    <scope>NUCLEOTIDE SEQUENCE [LARGE SCALE GENOMIC DNA]</scope>
    <source>
        <strain evidence="2">WYCCWR 10019</strain>
    </source>
</reference>
<gene>
    <name evidence="1" type="ORF">CIT31_05400</name>
</gene>
<protein>
    <submittedName>
        <fullName evidence="1">Uncharacterized protein</fullName>
    </submittedName>
</protein>
<keyword evidence="2" id="KW-1185">Reference proteome</keyword>
<name>A0A271KK23_9HYPH</name>
<dbReference type="RefSeq" id="WP_095517777.1">
    <property type="nucleotide sequence ID" value="NZ_NPKH01000014.1"/>
</dbReference>
<dbReference type="EMBL" id="NPKH01000014">
    <property type="protein sequence ID" value="PAP96123.1"/>
    <property type="molecule type" value="Genomic_DNA"/>
</dbReference>
<accession>A0A271KK23</accession>
<evidence type="ECO:0000313" key="1">
    <source>
        <dbReference type="EMBL" id="PAP96123.1"/>
    </source>
</evidence>
<dbReference type="OrthoDB" id="7605312at2"/>